<sequence>MGLFNSIEIDPNVIPYIQKGEGVGIVKIDGMGKCSAKLENNAIILDPYESPQQSQIISLEEINFLSYDEGNFINEPKINIGTSGKHYVLAGVDDNDDELKRFYNTILNIKENSRIPKYQNGMPQPNTHVTNPNKQPQLQHNNMDFNPSVNNSTEQSQPHLLNNDDVIDGQDKMDPVAEIRRYFELKEDGIITEEEFTKKKKQLLGL</sequence>
<dbReference type="RefSeq" id="WP_011406013.1">
    <property type="nucleotide sequence ID" value="NZ_JAXJAF010000004.1"/>
</dbReference>
<name>A0A328Q774_9EURY</name>
<dbReference type="InterPro" id="IPR018649">
    <property type="entry name" value="SHOCT"/>
</dbReference>
<dbReference type="GeneID" id="3855686"/>
<evidence type="ECO:0000259" key="2">
    <source>
        <dbReference type="Pfam" id="PF09851"/>
    </source>
</evidence>
<reference evidence="3 4" key="1">
    <citation type="submission" date="2017-05" db="EMBL/GenBank/DDBJ databases">
        <title>Host range expansion of the Methanosphaera genus to humans and monogastric animals involves recent and extensive reduction in genome content.</title>
        <authorList>
            <person name="Hoedt E.C."/>
            <person name="Volmer J.G."/>
            <person name="Parks D.H."/>
            <person name="Rosewarne C.P."/>
            <person name="Denman S.E."/>
            <person name="Mcsweeney C.S."/>
            <person name="O Cuiv P."/>
            <person name="Hugenholtz P."/>
            <person name="Tyson G.W."/>
            <person name="Morrison M."/>
        </authorList>
    </citation>
    <scope>NUCLEOTIDE SEQUENCE [LARGE SCALE GENOMIC DNA]</scope>
    <source>
        <strain evidence="3 4">PA5</strain>
    </source>
</reference>
<feature type="region of interest" description="Disordered" evidence="1">
    <location>
        <begin position="116"/>
        <end position="170"/>
    </location>
</feature>
<accession>A0A328Q774</accession>
<evidence type="ECO:0000256" key="1">
    <source>
        <dbReference type="SAM" id="MobiDB-lite"/>
    </source>
</evidence>
<gene>
    <name evidence="3" type="ORF">CA615_02085</name>
</gene>
<evidence type="ECO:0000313" key="4">
    <source>
        <dbReference type="Proteomes" id="UP000248557"/>
    </source>
</evidence>
<evidence type="ECO:0000313" key="3">
    <source>
        <dbReference type="EMBL" id="RAP03496.1"/>
    </source>
</evidence>
<dbReference type="AlphaFoldDB" id="A0A328Q774"/>
<feature type="domain" description="SHOCT" evidence="2">
    <location>
        <begin position="178"/>
        <end position="204"/>
    </location>
</feature>
<feature type="compositionally biased region" description="Polar residues" evidence="1">
    <location>
        <begin position="121"/>
        <end position="160"/>
    </location>
</feature>
<dbReference type="Pfam" id="PF09851">
    <property type="entry name" value="SHOCT"/>
    <property type="match status" value="1"/>
</dbReference>
<dbReference type="Proteomes" id="UP000248557">
    <property type="component" value="Unassembled WGS sequence"/>
</dbReference>
<comment type="caution">
    <text evidence="3">The sequence shown here is derived from an EMBL/GenBank/DDBJ whole genome shotgun (WGS) entry which is preliminary data.</text>
</comment>
<dbReference type="EMBL" id="NGJK01000021">
    <property type="protein sequence ID" value="RAP03496.1"/>
    <property type="molecule type" value="Genomic_DNA"/>
</dbReference>
<protein>
    <recommendedName>
        <fullName evidence="2">SHOCT domain-containing protein</fullName>
    </recommendedName>
</protein>
<proteinExistence type="predicted"/>
<organism evidence="3 4">
    <name type="scientific">Methanosphaera stadtmanae</name>
    <dbReference type="NCBI Taxonomy" id="2317"/>
    <lineage>
        <taxon>Archaea</taxon>
        <taxon>Methanobacteriati</taxon>
        <taxon>Methanobacteriota</taxon>
        <taxon>Methanomada group</taxon>
        <taxon>Methanobacteria</taxon>
        <taxon>Methanobacteriales</taxon>
        <taxon>Methanobacteriaceae</taxon>
        <taxon>Methanosphaera</taxon>
    </lineage>
</organism>